<proteinExistence type="predicted"/>
<organism evidence="1 2">
    <name type="scientific">Rhizophagus clarus</name>
    <dbReference type="NCBI Taxonomy" id="94130"/>
    <lineage>
        <taxon>Eukaryota</taxon>
        <taxon>Fungi</taxon>
        <taxon>Fungi incertae sedis</taxon>
        <taxon>Mucoromycota</taxon>
        <taxon>Glomeromycotina</taxon>
        <taxon>Glomeromycetes</taxon>
        <taxon>Glomerales</taxon>
        <taxon>Glomeraceae</taxon>
        <taxon>Rhizophagus</taxon>
    </lineage>
</organism>
<protein>
    <submittedName>
        <fullName evidence="1">Uncharacterized protein</fullName>
    </submittedName>
</protein>
<dbReference type="Proteomes" id="UP000247702">
    <property type="component" value="Unassembled WGS sequence"/>
</dbReference>
<evidence type="ECO:0000313" key="2">
    <source>
        <dbReference type="Proteomes" id="UP000247702"/>
    </source>
</evidence>
<accession>A0A2Z6S1F0</accession>
<sequence>MYNLRATTNALHISATKQPLRHLGNMAYIQPEISGHFIKEKWHTHRDITEKTLSTFKNDWITTTPKM</sequence>
<gene>
    <name evidence="1" type="ORF">RclHR1_08680005</name>
</gene>
<name>A0A2Z6S1F0_9GLOM</name>
<keyword evidence="2" id="KW-1185">Reference proteome</keyword>
<comment type="caution">
    <text evidence="1">The sequence shown here is derived from an EMBL/GenBank/DDBJ whole genome shotgun (WGS) entry which is preliminary data.</text>
</comment>
<dbReference type="EMBL" id="BEXD01004279">
    <property type="protein sequence ID" value="GBC09188.1"/>
    <property type="molecule type" value="Genomic_DNA"/>
</dbReference>
<evidence type="ECO:0000313" key="1">
    <source>
        <dbReference type="EMBL" id="GBC09188.1"/>
    </source>
</evidence>
<dbReference type="AlphaFoldDB" id="A0A2Z6S1F0"/>
<reference evidence="1 2" key="1">
    <citation type="submission" date="2017-11" db="EMBL/GenBank/DDBJ databases">
        <title>The genome of Rhizophagus clarus HR1 reveals common genetic basis of auxotrophy among arbuscular mycorrhizal fungi.</title>
        <authorList>
            <person name="Kobayashi Y."/>
        </authorList>
    </citation>
    <scope>NUCLEOTIDE SEQUENCE [LARGE SCALE GENOMIC DNA]</scope>
    <source>
        <strain evidence="1 2">HR1</strain>
    </source>
</reference>